<dbReference type="VEuPathDB" id="FungiDB:ASPVEDRAFT_23254"/>
<name>A0A1L9P498_ASPVE</name>
<feature type="chain" id="PRO_5012905660" description="Ig-like domain-containing protein" evidence="1">
    <location>
        <begin position="20"/>
        <end position="109"/>
    </location>
</feature>
<sequence>MKAFSTAVTGMALISAASASTIVRWFGCAPNQYQQTISDGEGGCTNVGGFLSDNLCKVVIPAPGTDYCKFYSTACYNPFPGDEYTCKVSDGECDASGWNAIASYECWTK</sequence>
<evidence type="ECO:0008006" key="4">
    <source>
        <dbReference type="Google" id="ProtNLM"/>
    </source>
</evidence>
<keyword evidence="1" id="KW-0732">Signal</keyword>
<reference evidence="3" key="1">
    <citation type="journal article" date="2017" name="Genome Biol.">
        <title>Comparative genomics reveals high biological diversity and specific adaptations in the industrially and medically important fungal genus Aspergillus.</title>
        <authorList>
            <person name="de Vries R.P."/>
            <person name="Riley R."/>
            <person name="Wiebenga A."/>
            <person name="Aguilar-Osorio G."/>
            <person name="Amillis S."/>
            <person name="Uchima C.A."/>
            <person name="Anderluh G."/>
            <person name="Asadollahi M."/>
            <person name="Askin M."/>
            <person name="Barry K."/>
            <person name="Battaglia E."/>
            <person name="Bayram O."/>
            <person name="Benocci T."/>
            <person name="Braus-Stromeyer S.A."/>
            <person name="Caldana C."/>
            <person name="Canovas D."/>
            <person name="Cerqueira G.C."/>
            <person name="Chen F."/>
            <person name="Chen W."/>
            <person name="Choi C."/>
            <person name="Clum A."/>
            <person name="Dos Santos R.A."/>
            <person name="Damasio A.R."/>
            <person name="Diallinas G."/>
            <person name="Emri T."/>
            <person name="Fekete E."/>
            <person name="Flipphi M."/>
            <person name="Freyberg S."/>
            <person name="Gallo A."/>
            <person name="Gournas C."/>
            <person name="Habgood R."/>
            <person name="Hainaut M."/>
            <person name="Harispe M.L."/>
            <person name="Henrissat B."/>
            <person name="Hilden K.S."/>
            <person name="Hope R."/>
            <person name="Hossain A."/>
            <person name="Karabika E."/>
            <person name="Karaffa L."/>
            <person name="Karanyi Z."/>
            <person name="Krasevec N."/>
            <person name="Kuo A."/>
            <person name="Kusch H."/>
            <person name="LaButti K."/>
            <person name="Lagendijk E.L."/>
            <person name="Lapidus A."/>
            <person name="Levasseur A."/>
            <person name="Lindquist E."/>
            <person name="Lipzen A."/>
            <person name="Logrieco A.F."/>
            <person name="MacCabe A."/>
            <person name="Maekelae M.R."/>
            <person name="Malavazi I."/>
            <person name="Melin P."/>
            <person name="Meyer V."/>
            <person name="Mielnichuk N."/>
            <person name="Miskei M."/>
            <person name="Molnar A.P."/>
            <person name="Mule G."/>
            <person name="Ngan C.Y."/>
            <person name="Orejas M."/>
            <person name="Orosz E."/>
            <person name="Ouedraogo J.P."/>
            <person name="Overkamp K.M."/>
            <person name="Park H.-S."/>
            <person name="Perrone G."/>
            <person name="Piumi F."/>
            <person name="Punt P.J."/>
            <person name="Ram A.F."/>
            <person name="Ramon A."/>
            <person name="Rauscher S."/>
            <person name="Record E."/>
            <person name="Riano-Pachon D.M."/>
            <person name="Robert V."/>
            <person name="Roehrig J."/>
            <person name="Ruller R."/>
            <person name="Salamov A."/>
            <person name="Salih N.S."/>
            <person name="Samson R.A."/>
            <person name="Sandor E."/>
            <person name="Sanguinetti M."/>
            <person name="Schuetze T."/>
            <person name="Sepcic K."/>
            <person name="Shelest E."/>
            <person name="Sherlock G."/>
            <person name="Sophianopoulou V."/>
            <person name="Squina F.M."/>
            <person name="Sun H."/>
            <person name="Susca A."/>
            <person name="Todd R.B."/>
            <person name="Tsang A."/>
            <person name="Unkles S.E."/>
            <person name="van de Wiele N."/>
            <person name="van Rossen-Uffink D."/>
            <person name="Oliveira J.V."/>
            <person name="Vesth T.C."/>
            <person name="Visser J."/>
            <person name="Yu J.-H."/>
            <person name="Zhou M."/>
            <person name="Andersen M.R."/>
            <person name="Archer D.B."/>
            <person name="Baker S.E."/>
            <person name="Benoit I."/>
            <person name="Brakhage A.A."/>
            <person name="Braus G.H."/>
            <person name="Fischer R."/>
            <person name="Frisvad J.C."/>
            <person name="Goldman G.H."/>
            <person name="Houbraken J."/>
            <person name="Oakley B."/>
            <person name="Pocsi I."/>
            <person name="Scazzocchio C."/>
            <person name="Seiboth B."/>
            <person name="vanKuyk P.A."/>
            <person name="Wortman J."/>
            <person name="Dyer P.S."/>
            <person name="Grigoriev I.V."/>
        </authorList>
    </citation>
    <scope>NUCLEOTIDE SEQUENCE [LARGE SCALE GENOMIC DNA]</scope>
    <source>
        <strain evidence="3">CBS 583.65</strain>
    </source>
</reference>
<protein>
    <recommendedName>
        <fullName evidence="4">Ig-like domain-containing protein</fullName>
    </recommendedName>
</protein>
<organism evidence="2 3">
    <name type="scientific">Aspergillus versicolor CBS 583.65</name>
    <dbReference type="NCBI Taxonomy" id="1036611"/>
    <lineage>
        <taxon>Eukaryota</taxon>
        <taxon>Fungi</taxon>
        <taxon>Dikarya</taxon>
        <taxon>Ascomycota</taxon>
        <taxon>Pezizomycotina</taxon>
        <taxon>Eurotiomycetes</taxon>
        <taxon>Eurotiomycetidae</taxon>
        <taxon>Eurotiales</taxon>
        <taxon>Aspergillaceae</taxon>
        <taxon>Aspergillus</taxon>
        <taxon>Aspergillus subgen. Nidulantes</taxon>
    </lineage>
</organism>
<gene>
    <name evidence="2" type="ORF">ASPVEDRAFT_23254</name>
</gene>
<dbReference type="OrthoDB" id="4905792at2759"/>
<evidence type="ECO:0000256" key="1">
    <source>
        <dbReference type="SAM" id="SignalP"/>
    </source>
</evidence>
<dbReference type="AlphaFoldDB" id="A0A1L9P498"/>
<keyword evidence="3" id="KW-1185">Reference proteome</keyword>
<feature type="signal peptide" evidence="1">
    <location>
        <begin position="1"/>
        <end position="19"/>
    </location>
</feature>
<dbReference type="RefSeq" id="XP_040661996.1">
    <property type="nucleotide sequence ID" value="XM_040809530.1"/>
</dbReference>
<dbReference type="GeneID" id="63725041"/>
<dbReference type="EMBL" id="KV878125">
    <property type="protein sequence ID" value="OJI96233.1"/>
    <property type="molecule type" value="Genomic_DNA"/>
</dbReference>
<proteinExistence type="predicted"/>
<evidence type="ECO:0000313" key="3">
    <source>
        <dbReference type="Proteomes" id="UP000184073"/>
    </source>
</evidence>
<accession>A0A1L9P498</accession>
<evidence type="ECO:0000313" key="2">
    <source>
        <dbReference type="EMBL" id="OJI96233.1"/>
    </source>
</evidence>
<dbReference type="Proteomes" id="UP000184073">
    <property type="component" value="Unassembled WGS sequence"/>
</dbReference>